<comment type="caution">
    <text evidence="2">The sequence shown here is derived from an EMBL/GenBank/DDBJ whole genome shotgun (WGS) entry which is preliminary data.</text>
</comment>
<keyword evidence="3" id="KW-1185">Reference proteome</keyword>
<sequence>MVYAVSSQVDPKAVKIGVSKDVPVRRKTLQSGSGSLLVVRWTSCGGGWLEERLHERFAARALGGEWFDFRDVEDPIQMIERAARKLLRQSGAAGPGPVSHKPSSPRRDGAGTNTARRPGLAAQRARTGTDRVRSDSF</sequence>
<evidence type="ECO:0000256" key="1">
    <source>
        <dbReference type="SAM" id="MobiDB-lite"/>
    </source>
</evidence>
<dbReference type="Proteomes" id="UP001490365">
    <property type="component" value="Unassembled WGS sequence"/>
</dbReference>
<proteinExistence type="predicted"/>
<dbReference type="EMBL" id="JBEOZM010000033">
    <property type="protein sequence ID" value="MER6273589.1"/>
    <property type="molecule type" value="Genomic_DNA"/>
</dbReference>
<evidence type="ECO:0000313" key="2">
    <source>
        <dbReference type="EMBL" id="MER6273589.1"/>
    </source>
</evidence>
<evidence type="ECO:0000313" key="3">
    <source>
        <dbReference type="Proteomes" id="UP001490365"/>
    </source>
</evidence>
<gene>
    <name evidence="2" type="ORF">ABT211_40965</name>
</gene>
<feature type="region of interest" description="Disordered" evidence="1">
    <location>
        <begin position="87"/>
        <end position="137"/>
    </location>
</feature>
<protein>
    <submittedName>
        <fullName evidence="2">GIY-YIG nuclease family protein</fullName>
    </submittedName>
</protein>
<dbReference type="Pfam" id="PF13455">
    <property type="entry name" value="MUG113"/>
    <property type="match status" value="1"/>
</dbReference>
<organism evidence="2 3">
    <name type="scientific">Streptomyces sp. 900105755</name>
    <dbReference type="NCBI Taxonomy" id="3154389"/>
    <lineage>
        <taxon>Bacteria</taxon>
        <taxon>Bacillati</taxon>
        <taxon>Actinomycetota</taxon>
        <taxon>Actinomycetes</taxon>
        <taxon>Kitasatosporales</taxon>
        <taxon>Streptomycetaceae</taxon>
        <taxon>Streptomyces</taxon>
    </lineage>
</organism>
<accession>A0ABV1TV39</accession>
<dbReference type="RefSeq" id="WP_351961849.1">
    <property type="nucleotide sequence ID" value="NZ_JBEOZM010000033.1"/>
</dbReference>
<name>A0ABV1TV39_9ACTN</name>
<feature type="compositionally biased region" description="Basic and acidic residues" evidence="1">
    <location>
        <begin position="127"/>
        <end position="137"/>
    </location>
</feature>
<reference evidence="2 3" key="1">
    <citation type="submission" date="2024-06" db="EMBL/GenBank/DDBJ databases">
        <title>The Natural Products Discovery Center: Release of the First 8490 Sequenced Strains for Exploring Actinobacteria Biosynthetic Diversity.</title>
        <authorList>
            <person name="Kalkreuter E."/>
            <person name="Kautsar S.A."/>
            <person name="Yang D."/>
            <person name="Bader C.D."/>
            <person name="Teijaro C.N."/>
            <person name="Fluegel L."/>
            <person name="Davis C.M."/>
            <person name="Simpson J.R."/>
            <person name="Lauterbach L."/>
            <person name="Steele A.D."/>
            <person name="Gui C."/>
            <person name="Meng S."/>
            <person name="Li G."/>
            <person name="Viehrig K."/>
            <person name="Ye F."/>
            <person name="Su P."/>
            <person name="Kiefer A.F."/>
            <person name="Nichols A."/>
            <person name="Cepeda A.J."/>
            <person name="Yan W."/>
            <person name="Fan B."/>
            <person name="Jiang Y."/>
            <person name="Adhikari A."/>
            <person name="Zheng C.-J."/>
            <person name="Schuster L."/>
            <person name="Cowan T.M."/>
            <person name="Smanski M.J."/>
            <person name="Chevrette M.G."/>
            <person name="De Carvalho L.P.S."/>
            <person name="Shen B."/>
        </authorList>
    </citation>
    <scope>NUCLEOTIDE SEQUENCE [LARGE SCALE GENOMIC DNA]</scope>
    <source>
        <strain evidence="2 3">NPDC001694</strain>
    </source>
</reference>